<organism evidence="2 3">
    <name type="scientific">Tritrichomonas musculus</name>
    <dbReference type="NCBI Taxonomy" id="1915356"/>
    <lineage>
        <taxon>Eukaryota</taxon>
        <taxon>Metamonada</taxon>
        <taxon>Parabasalia</taxon>
        <taxon>Tritrichomonadida</taxon>
        <taxon>Tritrichomonadidae</taxon>
        <taxon>Tritrichomonas</taxon>
    </lineage>
</organism>
<evidence type="ECO:0000313" key="2">
    <source>
        <dbReference type="EMBL" id="KAK8852465.1"/>
    </source>
</evidence>
<feature type="compositionally biased region" description="Basic and acidic residues" evidence="1">
    <location>
        <begin position="210"/>
        <end position="220"/>
    </location>
</feature>
<evidence type="ECO:0008006" key="4">
    <source>
        <dbReference type="Google" id="ProtNLM"/>
    </source>
</evidence>
<feature type="compositionally biased region" description="Basic residues" evidence="1">
    <location>
        <begin position="310"/>
        <end position="322"/>
    </location>
</feature>
<protein>
    <recommendedName>
        <fullName evidence="4">C2 NT-type domain-containing protein</fullName>
    </recommendedName>
</protein>
<keyword evidence="3" id="KW-1185">Reference proteome</keyword>
<feature type="compositionally biased region" description="Polar residues" evidence="1">
    <location>
        <begin position="246"/>
        <end position="255"/>
    </location>
</feature>
<proteinExistence type="predicted"/>
<sequence length="322" mass="37149">MTHDLATLYFVLSKVQMPFLDENIFRFVFSIGDSIITLRTPRLKNGAFSMPYKTSKQIFPKSVSNPAYRSFKIQIFIIDQINDTTTSGLIKLKPEDYLNKSSINLEPYQLTIENIEVTVTFGLSLVKGNAPPPSNFKDFPSTTKETSVEQRKRKVPPANPQKEDANENNDVELELLEDDFEEEEVKEKKKQIQSPPQNEEVRKHRHHRSEQHSEHQHESRSSSNNSSSSKTEGDSERRHRRRRVDQSNQNPNSDGDNGHSHRRRSHESNPEPPPKEENEGSGRRHRRKKTPEISETPQSNAIKSDGENSKRHRKKSRSSNED</sequence>
<dbReference type="Proteomes" id="UP001470230">
    <property type="component" value="Unassembled WGS sequence"/>
</dbReference>
<accession>A0ABR2HTM0</accession>
<name>A0ABR2HTM0_9EUKA</name>
<feature type="compositionally biased region" description="Polar residues" evidence="1">
    <location>
        <begin position="293"/>
        <end position="302"/>
    </location>
</feature>
<gene>
    <name evidence="2" type="ORF">M9Y10_017441</name>
</gene>
<feature type="compositionally biased region" description="Acidic residues" evidence="1">
    <location>
        <begin position="166"/>
        <end position="184"/>
    </location>
</feature>
<evidence type="ECO:0000256" key="1">
    <source>
        <dbReference type="SAM" id="MobiDB-lite"/>
    </source>
</evidence>
<evidence type="ECO:0000313" key="3">
    <source>
        <dbReference type="Proteomes" id="UP001470230"/>
    </source>
</evidence>
<dbReference type="EMBL" id="JAPFFF010000023">
    <property type="protein sequence ID" value="KAK8852465.1"/>
    <property type="molecule type" value="Genomic_DNA"/>
</dbReference>
<feature type="compositionally biased region" description="Basic and acidic residues" evidence="1">
    <location>
        <begin position="266"/>
        <end position="282"/>
    </location>
</feature>
<comment type="caution">
    <text evidence="2">The sequence shown here is derived from an EMBL/GenBank/DDBJ whole genome shotgun (WGS) entry which is preliminary data.</text>
</comment>
<feature type="region of interest" description="Disordered" evidence="1">
    <location>
        <begin position="130"/>
        <end position="322"/>
    </location>
</feature>
<reference evidence="2 3" key="1">
    <citation type="submission" date="2024-04" db="EMBL/GenBank/DDBJ databases">
        <title>Tritrichomonas musculus Genome.</title>
        <authorList>
            <person name="Alves-Ferreira E."/>
            <person name="Grigg M."/>
            <person name="Lorenzi H."/>
            <person name="Galac M."/>
        </authorList>
    </citation>
    <scope>NUCLEOTIDE SEQUENCE [LARGE SCALE GENOMIC DNA]</scope>
    <source>
        <strain evidence="2 3">EAF2021</strain>
    </source>
</reference>